<dbReference type="AlphaFoldDB" id="A0A9P7Z5F1"/>
<gene>
    <name evidence="1" type="ORF">BJ878DRAFT_479003</name>
</gene>
<accession>A0A9P7Z5F1</accession>
<dbReference type="Gene3D" id="3.90.1200.10">
    <property type="match status" value="1"/>
</dbReference>
<keyword evidence="1" id="KW-0418">Kinase</keyword>
<dbReference type="InterPro" id="IPR004119">
    <property type="entry name" value="EcKL"/>
</dbReference>
<dbReference type="EMBL" id="MU253835">
    <property type="protein sequence ID" value="KAG9245680.1"/>
    <property type="molecule type" value="Genomic_DNA"/>
</dbReference>
<proteinExistence type="predicted"/>
<reference evidence="1" key="1">
    <citation type="journal article" date="2021" name="IMA Fungus">
        <title>Genomic characterization of three marine fungi, including Emericellopsis atlantica sp. nov. with signatures of a generalist lifestyle and marine biomass degradation.</title>
        <authorList>
            <person name="Hagestad O.C."/>
            <person name="Hou L."/>
            <person name="Andersen J.H."/>
            <person name="Hansen E.H."/>
            <person name="Altermark B."/>
            <person name="Li C."/>
            <person name="Kuhnert E."/>
            <person name="Cox R.J."/>
            <person name="Crous P.W."/>
            <person name="Spatafora J.W."/>
            <person name="Lail K."/>
            <person name="Amirebrahimi M."/>
            <person name="Lipzen A."/>
            <person name="Pangilinan J."/>
            <person name="Andreopoulos W."/>
            <person name="Hayes R.D."/>
            <person name="Ng V."/>
            <person name="Grigoriev I.V."/>
            <person name="Jackson S.A."/>
            <person name="Sutton T.D.S."/>
            <person name="Dobson A.D.W."/>
            <person name="Rama T."/>
        </authorList>
    </citation>
    <scope>NUCLEOTIDE SEQUENCE</scope>
    <source>
        <strain evidence="1">TRa3180A</strain>
    </source>
</reference>
<comment type="caution">
    <text evidence="1">The sequence shown here is derived from an EMBL/GenBank/DDBJ whole genome shotgun (WGS) entry which is preliminary data.</text>
</comment>
<protein>
    <submittedName>
        <fullName evidence="1">Kinase-like domain-containing protein</fullName>
    </submittedName>
</protein>
<evidence type="ECO:0000313" key="2">
    <source>
        <dbReference type="Proteomes" id="UP000887226"/>
    </source>
</evidence>
<keyword evidence="1" id="KW-0808">Transferase</keyword>
<dbReference type="GO" id="GO:0016301">
    <property type="term" value="F:kinase activity"/>
    <property type="evidence" value="ECO:0007669"/>
    <property type="project" value="UniProtKB-KW"/>
</dbReference>
<name>A0A9P7Z5F1_9HELO</name>
<dbReference type="Pfam" id="PF02958">
    <property type="entry name" value="EcKL"/>
    <property type="match status" value="1"/>
</dbReference>
<evidence type="ECO:0000313" key="1">
    <source>
        <dbReference type="EMBL" id="KAG9245680.1"/>
    </source>
</evidence>
<organism evidence="1 2">
    <name type="scientific">Calycina marina</name>
    <dbReference type="NCBI Taxonomy" id="1763456"/>
    <lineage>
        <taxon>Eukaryota</taxon>
        <taxon>Fungi</taxon>
        <taxon>Dikarya</taxon>
        <taxon>Ascomycota</taxon>
        <taxon>Pezizomycotina</taxon>
        <taxon>Leotiomycetes</taxon>
        <taxon>Helotiales</taxon>
        <taxon>Pezizellaceae</taxon>
        <taxon>Calycina</taxon>
    </lineage>
</organism>
<keyword evidence="2" id="KW-1185">Reference proteome</keyword>
<dbReference type="SUPFAM" id="SSF56112">
    <property type="entry name" value="Protein kinase-like (PK-like)"/>
    <property type="match status" value="1"/>
</dbReference>
<dbReference type="OrthoDB" id="25129at2759"/>
<dbReference type="InterPro" id="IPR011009">
    <property type="entry name" value="Kinase-like_dom_sf"/>
</dbReference>
<sequence length="389" mass="43593">MDVASTNKNSLESTPYACSALDLLSGGVANYVFRGKLRVPFEGVETVVVKHTPGYVASSPGFKLTATRCVDDLKHFCESAKRQGGSNCSVDLVVNIDEILAVGADSRTMKEYEVAMLSALQDFPPSIVSGITIQTPILHRFLSSLNTQIYSDLPNSISLKNYALTQSLDKEQSLLLGRSLGLWTTTFTNGQTHPHKRHCAMKDLKFRINYGTLMSTIDKFPAILEESREIFQMVCDEARTRHDSVNGELVHADFWSGNIVIPDEKFKQPMQVYVVDWELSKLGAFYWDLGQMFAELYNMKHFKNIEAGFWLIQGFMDGYGSITKSLVRRPSRSPYIPGNHLICWGTRVEGWGTEAQVEDLAQVGRDFIVNGRKEDKQYFLGTALACLLK</sequence>
<dbReference type="Proteomes" id="UP000887226">
    <property type="component" value="Unassembled WGS sequence"/>
</dbReference>